<feature type="transmembrane region" description="Helical" evidence="1">
    <location>
        <begin position="305"/>
        <end position="328"/>
    </location>
</feature>
<name>A0A7I8CZ18_9FIRM</name>
<sequence>MKPVVRRAIHWTLLGMVCLILGILLFLWPEGSSEGVRNGLSLCASVVIPSLFPFMVLSAFLIKSGLAERMGRVLEPVTRFLFGLPGCTAAPIFMSLIGGFPVGARAAAELRRRGEISRRDFTHMLCFCINAGPAFMIGAVGSMIGSYHAGMLLYFAQIGASLFLGIVMRFVLPKGREEDRPTRFGKALGTADAFVESVADTAVSMLSICAFVVIFAALTGMFQQVGVTRLVSRVLEGPIQFLGLHPALAGAVFPCILEITTGCAAASNAGTAAIPLIGAASGWSGLSVQCQVLSTMRDLKPDKKWFWIGRVSCAALSGILATVLMQVWPQTQEVFSTGAQPIAQPFYFSAPASAALLAFAAFMVLVSRPSRVES</sequence>
<feature type="transmembrane region" description="Helical" evidence="1">
    <location>
        <begin position="193"/>
        <end position="218"/>
    </location>
</feature>
<keyword evidence="4" id="KW-1185">Reference proteome</keyword>
<dbReference type="AlphaFoldDB" id="A0A7I8CZ18"/>
<feature type="transmembrane region" description="Helical" evidence="1">
    <location>
        <begin position="348"/>
        <end position="366"/>
    </location>
</feature>
<feature type="transmembrane region" description="Helical" evidence="1">
    <location>
        <begin position="151"/>
        <end position="172"/>
    </location>
</feature>
<reference evidence="4" key="1">
    <citation type="submission" date="2020-07" db="EMBL/GenBank/DDBJ databases">
        <title>Complete genome sequencing of Clostridia bacterium strain 12CBH8.</title>
        <authorList>
            <person name="Sakamoto M."/>
            <person name="Murakami T."/>
            <person name="Mori H."/>
        </authorList>
    </citation>
    <scope>NUCLEOTIDE SEQUENCE [LARGE SCALE GENOMIC DNA]</scope>
    <source>
        <strain evidence="4">12CBH8</strain>
    </source>
</reference>
<feature type="domain" description="Nucleoside transporter/FeoB GTPase Gate" evidence="2">
    <location>
        <begin position="45"/>
        <end position="145"/>
    </location>
</feature>
<evidence type="ECO:0000259" key="2">
    <source>
        <dbReference type="Pfam" id="PF07670"/>
    </source>
</evidence>
<protein>
    <submittedName>
        <fullName evidence="3">Sporulation integral membrane protein YlbJ</fullName>
    </submittedName>
</protein>
<evidence type="ECO:0000313" key="3">
    <source>
        <dbReference type="EMBL" id="BCI59717.1"/>
    </source>
</evidence>
<dbReference type="KEGG" id="sman:C12CBH8_03560"/>
<organism evidence="3 4">
    <name type="scientific">Solibaculum mannosilyticum</name>
    <dbReference type="NCBI Taxonomy" id="2780922"/>
    <lineage>
        <taxon>Bacteria</taxon>
        <taxon>Bacillati</taxon>
        <taxon>Bacillota</taxon>
        <taxon>Clostridia</taxon>
        <taxon>Eubacteriales</taxon>
        <taxon>Oscillospiraceae</taxon>
        <taxon>Solibaculum</taxon>
    </lineage>
</organism>
<proteinExistence type="predicted"/>
<feature type="transmembrane region" description="Helical" evidence="1">
    <location>
        <begin position="124"/>
        <end position="145"/>
    </location>
</feature>
<gene>
    <name evidence="3" type="ORF">C12CBH8_03560</name>
</gene>
<evidence type="ECO:0000313" key="4">
    <source>
        <dbReference type="Proteomes" id="UP000593890"/>
    </source>
</evidence>
<feature type="transmembrane region" description="Helical" evidence="1">
    <location>
        <begin position="12"/>
        <end position="28"/>
    </location>
</feature>
<dbReference type="EMBL" id="AP023321">
    <property type="protein sequence ID" value="BCI59717.1"/>
    <property type="molecule type" value="Genomic_DNA"/>
</dbReference>
<keyword evidence="1" id="KW-0812">Transmembrane</keyword>
<keyword evidence="1" id="KW-1133">Transmembrane helix</keyword>
<dbReference type="Pfam" id="PF07670">
    <property type="entry name" value="Gate"/>
    <property type="match status" value="1"/>
</dbReference>
<feature type="transmembrane region" description="Helical" evidence="1">
    <location>
        <begin position="238"/>
        <end position="257"/>
    </location>
</feature>
<feature type="transmembrane region" description="Helical" evidence="1">
    <location>
        <begin position="82"/>
        <end position="103"/>
    </location>
</feature>
<dbReference type="InterPro" id="IPR011642">
    <property type="entry name" value="Gate_dom"/>
</dbReference>
<dbReference type="Proteomes" id="UP000593890">
    <property type="component" value="Chromosome"/>
</dbReference>
<accession>A0A7I8CZ18</accession>
<feature type="transmembrane region" description="Helical" evidence="1">
    <location>
        <begin position="40"/>
        <end position="62"/>
    </location>
</feature>
<keyword evidence="1" id="KW-0472">Membrane</keyword>
<evidence type="ECO:0000256" key="1">
    <source>
        <dbReference type="SAM" id="Phobius"/>
    </source>
</evidence>